<protein>
    <submittedName>
        <fullName evidence="1">Uncharacterized protein</fullName>
    </submittedName>
</protein>
<name>X1D977_9ZZZZ</name>
<evidence type="ECO:0000313" key="1">
    <source>
        <dbReference type="EMBL" id="GAH01619.1"/>
    </source>
</evidence>
<dbReference type="EMBL" id="BART01021550">
    <property type="protein sequence ID" value="GAH01619.1"/>
    <property type="molecule type" value="Genomic_DNA"/>
</dbReference>
<organism evidence="1">
    <name type="scientific">marine sediment metagenome</name>
    <dbReference type="NCBI Taxonomy" id="412755"/>
    <lineage>
        <taxon>unclassified sequences</taxon>
        <taxon>metagenomes</taxon>
        <taxon>ecological metagenomes</taxon>
    </lineage>
</organism>
<reference evidence="1" key="1">
    <citation type="journal article" date="2014" name="Front. Microbiol.">
        <title>High frequency of phylogenetically diverse reductive dehalogenase-homologous genes in deep subseafloor sedimentary metagenomes.</title>
        <authorList>
            <person name="Kawai M."/>
            <person name="Futagami T."/>
            <person name="Toyoda A."/>
            <person name="Takaki Y."/>
            <person name="Nishi S."/>
            <person name="Hori S."/>
            <person name="Arai W."/>
            <person name="Tsubouchi T."/>
            <person name="Morono Y."/>
            <person name="Uchiyama I."/>
            <person name="Ito T."/>
            <person name="Fujiyama A."/>
            <person name="Inagaki F."/>
            <person name="Takami H."/>
        </authorList>
    </citation>
    <scope>NUCLEOTIDE SEQUENCE</scope>
    <source>
        <strain evidence="1">Expedition CK06-06</strain>
    </source>
</reference>
<gene>
    <name evidence="1" type="ORF">S01H4_39719</name>
</gene>
<accession>X1D977</accession>
<comment type="caution">
    <text evidence="1">The sequence shown here is derived from an EMBL/GenBank/DDBJ whole genome shotgun (WGS) entry which is preliminary data.</text>
</comment>
<proteinExistence type="predicted"/>
<sequence length="42" mass="4494">MSRTVLAGDIIDITGIAGTGIYTITIRHIPTNTLIGEFDFVS</sequence>
<dbReference type="AlphaFoldDB" id="X1D977"/>